<reference evidence="2" key="1">
    <citation type="submission" date="2021-01" db="EMBL/GenBank/DDBJ databases">
        <title>Whole genome shotgun sequence of Actinocatenispora rupis NBRC 107355.</title>
        <authorList>
            <person name="Komaki H."/>
            <person name="Tamura T."/>
        </authorList>
    </citation>
    <scope>NUCLEOTIDE SEQUENCE</scope>
    <source>
        <strain evidence="2">NBRC 107355</strain>
    </source>
</reference>
<feature type="transmembrane region" description="Helical" evidence="1">
    <location>
        <begin position="57"/>
        <end position="75"/>
    </location>
</feature>
<protein>
    <submittedName>
        <fullName evidence="2">Uncharacterized protein</fullName>
    </submittedName>
</protein>
<comment type="caution">
    <text evidence="2">The sequence shown here is derived from an EMBL/GenBank/DDBJ whole genome shotgun (WGS) entry which is preliminary data.</text>
</comment>
<dbReference type="AlphaFoldDB" id="A0A8J3J754"/>
<gene>
    <name evidence="2" type="ORF">Aru02nite_41590</name>
</gene>
<dbReference type="RefSeq" id="WP_203660102.1">
    <property type="nucleotide sequence ID" value="NZ_BAAAZM010000007.1"/>
</dbReference>
<name>A0A8J3J754_9ACTN</name>
<keyword evidence="3" id="KW-1185">Reference proteome</keyword>
<keyword evidence="1" id="KW-1133">Transmembrane helix</keyword>
<evidence type="ECO:0000256" key="1">
    <source>
        <dbReference type="SAM" id="Phobius"/>
    </source>
</evidence>
<evidence type="ECO:0000313" key="2">
    <source>
        <dbReference type="EMBL" id="GID13270.1"/>
    </source>
</evidence>
<organism evidence="2 3">
    <name type="scientific">Actinocatenispora rupis</name>
    <dbReference type="NCBI Taxonomy" id="519421"/>
    <lineage>
        <taxon>Bacteria</taxon>
        <taxon>Bacillati</taxon>
        <taxon>Actinomycetota</taxon>
        <taxon>Actinomycetes</taxon>
        <taxon>Micromonosporales</taxon>
        <taxon>Micromonosporaceae</taxon>
        <taxon>Actinocatenispora</taxon>
    </lineage>
</organism>
<proteinExistence type="predicted"/>
<evidence type="ECO:0000313" key="3">
    <source>
        <dbReference type="Proteomes" id="UP000612808"/>
    </source>
</evidence>
<dbReference type="EMBL" id="BOMB01000023">
    <property type="protein sequence ID" value="GID13270.1"/>
    <property type="molecule type" value="Genomic_DNA"/>
</dbReference>
<dbReference type="Proteomes" id="UP000612808">
    <property type="component" value="Unassembled WGS sequence"/>
</dbReference>
<feature type="transmembrane region" description="Helical" evidence="1">
    <location>
        <begin position="21"/>
        <end position="45"/>
    </location>
</feature>
<sequence length="141" mass="14299">MDTTTRAGAVAPARIRPGLITALRIVAVATSVVVLLQAVSAGLFVTGQVSFLDMHGYGAMLAGLLVIATLVAAVLRWKPGGGTSQPVLMAVVEVVLVVAQAGLGASRALSLHIPLGVALFGVTLLYAVWACTPAAARRAES</sequence>
<keyword evidence="1" id="KW-0472">Membrane</keyword>
<feature type="transmembrane region" description="Helical" evidence="1">
    <location>
        <begin position="111"/>
        <end position="131"/>
    </location>
</feature>
<feature type="transmembrane region" description="Helical" evidence="1">
    <location>
        <begin position="87"/>
        <end position="105"/>
    </location>
</feature>
<accession>A0A8J3J754</accession>
<keyword evidence="1" id="KW-0812">Transmembrane</keyword>